<evidence type="ECO:0000256" key="1">
    <source>
        <dbReference type="ARBA" id="ARBA00022729"/>
    </source>
</evidence>
<dbReference type="PANTHER" id="PTHR21666:SF289">
    <property type="entry name" value="L-ALA--D-GLU ENDOPEPTIDASE"/>
    <property type="match status" value="1"/>
</dbReference>
<sequence>MSSEKKEIRTSGQVDRKYDELRKSYQKKQMHGDGYDYYFTDSDNDGLADVHDIDDLNPDIQDVSQIKPLKFEDQQVRKSTTKNKHIPNSSKKKSVKQQKQKQNTLKDEKVSREENEQYYSNEERVIHGLDPVTSTDEKVSPNQLNRRRPEGEKVHSNKQQRNGLKGDKLSPRNQQATSLKDKKVSQEKHEQAVSKDEKYKSNGQKKNALKNEKPSQDKGKQASSKNSKENQGKQTKPSPKDNKSGKDKGEKGTSKKKQRLKFHEGKEKGKLETKKKASVISLASSGQEVLRRHNQYERFEDADENSAVQATGFGREVATDTIRGTSRRLQHGPINKNVKITATRSKTQKARTTRARNNFNFEKSLKNNKTFQKSKGLNKYYQKQQLKRSYNKKVYGSVHKRAEKVLKGVAKKLKQIATLALKKIGLPVIGIVLVVLVLISILSGIMGAFSNGVSVVMATSYQSDEYQIHDTENIYNHLEADLEYAIANVETDHSGYDEYRYNIGAIGHDPQVLMAYLTAVYGEFTASSVSNELSRIFDEQYIYTLTATTEVRTRTRYASYTDPETGVQSYVSYQEEYDWHILNVSLIANDLESVLTAVLTPEELEMYEAIKETKGNFTILPSPIRGEWRNSVSSMYGYRLDPFEGYVEFHTGIDIAKPLRTELVAVTYGTVTDVGYQSGYGNYIEITHENGQSAFYAHCSVVSVSIGNEVKLGQKIGEMGSTGNSTGSHLHLEIKDAAGNRLNPYFYLSDEIAEDPS</sequence>
<evidence type="ECO:0000259" key="4">
    <source>
        <dbReference type="Pfam" id="PF01551"/>
    </source>
</evidence>
<name>A0A3P7Q0G2_9FIRM</name>
<keyword evidence="3" id="KW-0472">Membrane</keyword>
<feature type="domain" description="M23ase beta-sheet core" evidence="4">
    <location>
        <begin position="649"/>
        <end position="744"/>
    </location>
</feature>
<dbReference type="OrthoDB" id="9812962at2"/>
<organism evidence="5 6">
    <name type="scientific">Petrocella atlantisensis</name>
    <dbReference type="NCBI Taxonomy" id="2173034"/>
    <lineage>
        <taxon>Bacteria</taxon>
        <taxon>Bacillati</taxon>
        <taxon>Bacillota</taxon>
        <taxon>Clostridia</taxon>
        <taxon>Lachnospirales</taxon>
        <taxon>Vallitaleaceae</taxon>
        <taxon>Petrocella</taxon>
    </lineage>
</organism>
<dbReference type="Proteomes" id="UP000279029">
    <property type="component" value="Chromosome"/>
</dbReference>
<feature type="compositionally biased region" description="Basic and acidic residues" evidence="2">
    <location>
        <begin position="1"/>
        <end position="23"/>
    </location>
</feature>
<feature type="compositionally biased region" description="Basic and acidic residues" evidence="2">
    <location>
        <begin position="261"/>
        <end position="273"/>
    </location>
</feature>
<dbReference type="GO" id="GO:0004222">
    <property type="term" value="F:metalloendopeptidase activity"/>
    <property type="evidence" value="ECO:0007669"/>
    <property type="project" value="TreeGrafter"/>
</dbReference>
<dbReference type="CDD" id="cd12797">
    <property type="entry name" value="M23_peptidase"/>
    <property type="match status" value="1"/>
</dbReference>
<keyword evidence="6" id="KW-1185">Reference proteome</keyword>
<dbReference type="InterPro" id="IPR011055">
    <property type="entry name" value="Dup_hybrid_motif"/>
</dbReference>
<protein>
    <submittedName>
        <fullName evidence="5">Peptidase M23B (Modular protein)</fullName>
    </submittedName>
</protein>
<evidence type="ECO:0000256" key="3">
    <source>
        <dbReference type="SAM" id="Phobius"/>
    </source>
</evidence>
<dbReference type="KEGG" id="cbar:PATL70BA_3301"/>
<feature type="compositionally biased region" description="Basic and acidic residues" evidence="2">
    <location>
        <begin position="209"/>
        <end position="231"/>
    </location>
</feature>
<gene>
    <name evidence="5" type="ORF">PATL70BA_3301</name>
</gene>
<dbReference type="InterPro" id="IPR016047">
    <property type="entry name" value="M23ase_b-sheet_dom"/>
</dbReference>
<dbReference type="RefSeq" id="WP_125138231.1">
    <property type="nucleotide sequence ID" value="NZ_LR130778.1"/>
</dbReference>
<dbReference type="EMBL" id="LR130778">
    <property type="protein sequence ID" value="VDN49227.1"/>
    <property type="molecule type" value="Genomic_DNA"/>
</dbReference>
<feature type="compositionally biased region" description="Basic and acidic residues" evidence="2">
    <location>
        <begin position="104"/>
        <end position="127"/>
    </location>
</feature>
<accession>A0A3P7Q0G2</accession>
<keyword evidence="1" id="KW-0732">Signal</keyword>
<feature type="transmembrane region" description="Helical" evidence="3">
    <location>
        <begin position="424"/>
        <end position="449"/>
    </location>
</feature>
<feature type="region of interest" description="Disordered" evidence="2">
    <location>
        <begin position="1"/>
        <end position="273"/>
    </location>
</feature>
<dbReference type="SUPFAM" id="SSF51261">
    <property type="entry name" value="Duplicated hybrid motif"/>
    <property type="match status" value="1"/>
</dbReference>
<evidence type="ECO:0000313" key="5">
    <source>
        <dbReference type="EMBL" id="VDN49227.1"/>
    </source>
</evidence>
<dbReference type="PANTHER" id="PTHR21666">
    <property type="entry name" value="PEPTIDASE-RELATED"/>
    <property type="match status" value="1"/>
</dbReference>
<evidence type="ECO:0000313" key="6">
    <source>
        <dbReference type="Proteomes" id="UP000279029"/>
    </source>
</evidence>
<dbReference type="NCBIfam" id="NF045974">
    <property type="entry name" value="conju_CD1108"/>
    <property type="match status" value="1"/>
</dbReference>
<evidence type="ECO:0000256" key="2">
    <source>
        <dbReference type="SAM" id="MobiDB-lite"/>
    </source>
</evidence>
<feature type="compositionally biased region" description="Basic and acidic residues" evidence="2">
    <location>
        <begin position="179"/>
        <end position="200"/>
    </location>
</feature>
<dbReference type="InterPro" id="IPR050570">
    <property type="entry name" value="Cell_wall_metabolism_enzyme"/>
</dbReference>
<feature type="compositionally biased region" description="Basic residues" evidence="2">
    <location>
        <begin position="79"/>
        <end position="99"/>
    </location>
</feature>
<proteinExistence type="predicted"/>
<dbReference type="AlphaFoldDB" id="A0A3P7Q0G2"/>
<keyword evidence="3" id="KW-0812">Transmembrane</keyword>
<dbReference type="Gene3D" id="2.70.70.10">
    <property type="entry name" value="Glucose Permease (Domain IIA)"/>
    <property type="match status" value="1"/>
</dbReference>
<feature type="compositionally biased region" description="Basic and acidic residues" evidence="2">
    <location>
        <begin position="238"/>
        <end position="253"/>
    </location>
</feature>
<reference evidence="5 6" key="1">
    <citation type="submission" date="2018-09" db="EMBL/GenBank/DDBJ databases">
        <authorList>
            <person name="Postec A."/>
        </authorList>
    </citation>
    <scope>NUCLEOTIDE SEQUENCE [LARGE SCALE GENOMIC DNA]</scope>
    <source>
        <strain evidence="5">70B-A</strain>
    </source>
</reference>
<keyword evidence="3" id="KW-1133">Transmembrane helix</keyword>
<dbReference type="Pfam" id="PF01551">
    <property type="entry name" value="Peptidase_M23"/>
    <property type="match status" value="1"/>
</dbReference>